<evidence type="ECO:0000256" key="1">
    <source>
        <dbReference type="SAM" id="MobiDB-lite"/>
    </source>
</evidence>
<dbReference type="RefSeq" id="XP_002625652.1">
    <property type="nucleotide sequence ID" value="XM_002625606.2"/>
</dbReference>
<feature type="region of interest" description="Disordered" evidence="1">
    <location>
        <begin position="1"/>
        <end position="20"/>
    </location>
</feature>
<feature type="region of interest" description="Disordered" evidence="1">
    <location>
        <begin position="32"/>
        <end position="67"/>
    </location>
</feature>
<keyword evidence="3" id="KW-1185">Reference proteome</keyword>
<name>A0A179UKY4_BLAGS</name>
<gene>
    <name evidence="2" type="ORF">BDBG_03711</name>
</gene>
<protein>
    <submittedName>
        <fullName evidence="2">Uncharacterized protein</fullName>
    </submittedName>
</protein>
<dbReference type="VEuPathDB" id="FungiDB:BDBG_03711"/>
<dbReference type="GeneID" id="8505232"/>
<accession>A0A179UKY4</accession>
<sequence length="162" mass="17261">MKRDNARRWKKNWTKRTEDEEEALADINMKTGQVAQSSSAARLPTLPARGSPAPSLGGNPRVPKPRTLTVATRSPHLLALSPIGDSSQSYPEIASGLGHCSVQKGFSTTRPRAPGPQNIPVDQVSSPGFQGCCPCHWAPEPAGCSCDTSSQSVLRTRSEVAS</sequence>
<reference evidence="3" key="1">
    <citation type="journal article" date="2015" name="PLoS Genet.">
        <title>The dynamic genome and transcriptome of the human fungal pathogen Blastomyces and close relative Emmonsia.</title>
        <authorList>
            <person name="Munoz J.F."/>
            <person name="Gauthier G.M."/>
            <person name="Desjardins C.A."/>
            <person name="Gallo J.E."/>
            <person name="Holder J."/>
            <person name="Sullivan T.D."/>
            <person name="Marty A.J."/>
            <person name="Carmen J.C."/>
            <person name="Chen Z."/>
            <person name="Ding L."/>
            <person name="Gujja S."/>
            <person name="Magrini V."/>
            <person name="Misas E."/>
            <person name="Mitreva M."/>
            <person name="Priest M."/>
            <person name="Saif S."/>
            <person name="Whiston E.A."/>
            <person name="Young S."/>
            <person name="Zeng Q."/>
            <person name="Goldman W.E."/>
            <person name="Mardis E.R."/>
            <person name="Taylor J.W."/>
            <person name="McEwen J.G."/>
            <person name="Clay O.K."/>
            <person name="Klein B.S."/>
            <person name="Cuomo C.A."/>
        </authorList>
    </citation>
    <scope>NUCLEOTIDE SEQUENCE [LARGE SCALE GENOMIC DNA]</scope>
    <source>
        <strain evidence="3">SLH14081</strain>
    </source>
</reference>
<proteinExistence type="predicted"/>
<dbReference type="EMBL" id="GG657453">
    <property type="protein sequence ID" value="OAT07671.1"/>
    <property type="molecule type" value="Genomic_DNA"/>
</dbReference>
<dbReference type="KEGG" id="bgh:BDBG_03711"/>
<organism evidence="2 3">
    <name type="scientific">Blastomyces gilchristii (strain SLH14081)</name>
    <name type="common">Blastomyces dermatitidis</name>
    <dbReference type="NCBI Taxonomy" id="559298"/>
    <lineage>
        <taxon>Eukaryota</taxon>
        <taxon>Fungi</taxon>
        <taxon>Dikarya</taxon>
        <taxon>Ascomycota</taxon>
        <taxon>Pezizomycotina</taxon>
        <taxon>Eurotiomycetes</taxon>
        <taxon>Eurotiomycetidae</taxon>
        <taxon>Onygenales</taxon>
        <taxon>Ajellomycetaceae</taxon>
        <taxon>Blastomyces</taxon>
    </lineage>
</organism>
<evidence type="ECO:0000313" key="2">
    <source>
        <dbReference type="EMBL" id="OAT07671.1"/>
    </source>
</evidence>
<dbReference type="Proteomes" id="UP000002038">
    <property type="component" value="Unassembled WGS sequence"/>
</dbReference>
<dbReference type="AlphaFoldDB" id="A0A179UKY4"/>
<evidence type="ECO:0000313" key="3">
    <source>
        <dbReference type="Proteomes" id="UP000002038"/>
    </source>
</evidence>